<gene>
    <name evidence="2" type="ORF">E6K76_07040</name>
</gene>
<protein>
    <recommendedName>
        <fullName evidence="4">Lipoprotein</fullName>
    </recommendedName>
</protein>
<dbReference type="PROSITE" id="PS51257">
    <property type="entry name" value="PROKAR_LIPOPROTEIN"/>
    <property type="match status" value="1"/>
</dbReference>
<evidence type="ECO:0000313" key="3">
    <source>
        <dbReference type="Proteomes" id="UP000316852"/>
    </source>
</evidence>
<feature type="signal peptide" evidence="1">
    <location>
        <begin position="1"/>
        <end position="22"/>
    </location>
</feature>
<evidence type="ECO:0000256" key="1">
    <source>
        <dbReference type="SAM" id="SignalP"/>
    </source>
</evidence>
<keyword evidence="1" id="KW-0732">Signal</keyword>
<dbReference type="EMBL" id="VBOW01000031">
    <property type="protein sequence ID" value="TMQ58653.1"/>
    <property type="molecule type" value="Genomic_DNA"/>
</dbReference>
<dbReference type="Proteomes" id="UP000316852">
    <property type="component" value="Unassembled WGS sequence"/>
</dbReference>
<dbReference type="AlphaFoldDB" id="A0A538T4T0"/>
<proteinExistence type="predicted"/>
<evidence type="ECO:0000313" key="2">
    <source>
        <dbReference type="EMBL" id="TMQ58653.1"/>
    </source>
</evidence>
<evidence type="ECO:0008006" key="4">
    <source>
        <dbReference type="Google" id="ProtNLM"/>
    </source>
</evidence>
<organism evidence="2 3">
    <name type="scientific">Eiseniibacteriota bacterium</name>
    <dbReference type="NCBI Taxonomy" id="2212470"/>
    <lineage>
        <taxon>Bacteria</taxon>
        <taxon>Candidatus Eiseniibacteriota</taxon>
    </lineage>
</organism>
<feature type="chain" id="PRO_5021820838" description="Lipoprotein" evidence="1">
    <location>
        <begin position="23"/>
        <end position="204"/>
    </location>
</feature>
<reference evidence="2 3" key="1">
    <citation type="journal article" date="2019" name="Nat. Microbiol.">
        <title>Mediterranean grassland soil C-N compound turnover is dependent on rainfall and depth, and is mediated by genomically divergent microorganisms.</title>
        <authorList>
            <person name="Diamond S."/>
            <person name="Andeer P.F."/>
            <person name="Li Z."/>
            <person name="Crits-Christoph A."/>
            <person name="Burstein D."/>
            <person name="Anantharaman K."/>
            <person name="Lane K.R."/>
            <person name="Thomas B.C."/>
            <person name="Pan C."/>
            <person name="Northen T.R."/>
            <person name="Banfield J.F."/>
        </authorList>
    </citation>
    <scope>NUCLEOTIDE SEQUENCE [LARGE SCALE GENOMIC DNA]</scope>
    <source>
        <strain evidence="2">WS_6</strain>
    </source>
</reference>
<sequence length="204" mass="20852">MKHRWRTTAGLALVAGIGLALAGCARSPLAVPNGGAAGTYASPPIITVSSDGTLGYVPAPVGMAAEGALRGGRLTSRSLSVSATVEGARGGTIRAGRFSVQIPAGAFSGSATVMVSMADSTVMMCDLTISPKSANVFKYPAVLTADLSGTLVDTSTFPSTVTVYWYDPVRRVWVNLAAQCWVSGSSVSASLDHFSKYSAGKAGW</sequence>
<accession>A0A538T4T0</accession>
<comment type="caution">
    <text evidence="2">The sequence shown here is derived from an EMBL/GenBank/DDBJ whole genome shotgun (WGS) entry which is preliminary data.</text>
</comment>
<name>A0A538T4T0_UNCEI</name>